<reference evidence="2 3" key="1">
    <citation type="submission" date="2018-10" db="EMBL/GenBank/DDBJ databases">
        <authorList>
            <person name="Ekblom R."/>
            <person name="Jareborg N."/>
        </authorList>
    </citation>
    <scope>NUCLEOTIDE SEQUENCE [LARGE SCALE GENOMIC DNA]</scope>
    <source>
        <tissue evidence="2">Muscle</tissue>
    </source>
</reference>
<dbReference type="EMBL" id="CYRY02010143">
    <property type="protein sequence ID" value="VCW78298.1"/>
    <property type="molecule type" value="Genomic_DNA"/>
</dbReference>
<feature type="compositionally biased region" description="Polar residues" evidence="1">
    <location>
        <begin position="59"/>
        <end position="70"/>
    </location>
</feature>
<comment type="caution">
    <text evidence="2">The sequence shown here is derived from an EMBL/GenBank/DDBJ whole genome shotgun (WGS) entry which is preliminary data.</text>
</comment>
<dbReference type="Proteomes" id="UP000269945">
    <property type="component" value="Unassembled WGS sequence"/>
</dbReference>
<sequence>MAPGHDQPVHAGCRLHCQPDEQLQQVLETALATRDCPESFFPRNHHPQQLPSPPDDVHPQQNTCHTTQFS</sequence>
<organism evidence="2 3">
    <name type="scientific">Gulo gulo</name>
    <name type="common">Wolverine</name>
    <name type="synonym">Gluton</name>
    <dbReference type="NCBI Taxonomy" id="48420"/>
    <lineage>
        <taxon>Eukaryota</taxon>
        <taxon>Metazoa</taxon>
        <taxon>Chordata</taxon>
        <taxon>Craniata</taxon>
        <taxon>Vertebrata</taxon>
        <taxon>Euteleostomi</taxon>
        <taxon>Mammalia</taxon>
        <taxon>Eutheria</taxon>
        <taxon>Laurasiatheria</taxon>
        <taxon>Carnivora</taxon>
        <taxon>Caniformia</taxon>
        <taxon>Musteloidea</taxon>
        <taxon>Mustelidae</taxon>
        <taxon>Guloninae</taxon>
        <taxon>Gulo</taxon>
    </lineage>
</organism>
<proteinExistence type="predicted"/>
<accession>A0A9X9LPD4</accession>
<feature type="region of interest" description="Disordered" evidence="1">
    <location>
        <begin position="38"/>
        <end position="70"/>
    </location>
</feature>
<protein>
    <submittedName>
        <fullName evidence="2">Uncharacterized protein</fullName>
    </submittedName>
</protein>
<evidence type="ECO:0000256" key="1">
    <source>
        <dbReference type="SAM" id="MobiDB-lite"/>
    </source>
</evidence>
<keyword evidence="3" id="KW-1185">Reference proteome</keyword>
<evidence type="ECO:0000313" key="2">
    <source>
        <dbReference type="EMBL" id="VCW78298.1"/>
    </source>
</evidence>
<dbReference type="AlphaFoldDB" id="A0A9X9LPD4"/>
<name>A0A9X9LPD4_GULGU</name>
<gene>
    <name evidence="2" type="ORF">BN2614_LOCUS4</name>
</gene>
<evidence type="ECO:0000313" key="3">
    <source>
        <dbReference type="Proteomes" id="UP000269945"/>
    </source>
</evidence>